<dbReference type="PANTHER" id="PTHR35008">
    <property type="entry name" value="BLL4482 PROTEIN-RELATED"/>
    <property type="match status" value="1"/>
</dbReference>
<evidence type="ECO:0000256" key="3">
    <source>
        <dbReference type="ARBA" id="ARBA00023004"/>
    </source>
</evidence>
<evidence type="ECO:0000259" key="5">
    <source>
        <dbReference type="PROSITE" id="PS51007"/>
    </source>
</evidence>
<dbReference type="SUPFAM" id="SSF46626">
    <property type="entry name" value="Cytochrome c"/>
    <property type="match status" value="1"/>
</dbReference>
<dbReference type="RefSeq" id="WP_341699568.1">
    <property type="nucleotide sequence ID" value="NZ_JBBYHU010000006.1"/>
</dbReference>
<sequence>MIVNKLYFLTSTLLLSLAYFGLSSSVLKEVDSKKHLISDENQDKTNLQKSINRGKEIYSDFCVQCHLANGKGDLVNFPPLDGSDWLFKKRKQSIHAIKYGQTGVIIVKGKKFNNIMPGLGLENQEVADVMNYIMNSWSNKQNKMVTVEEVKAILKI</sequence>
<evidence type="ECO:0000313" key="7">
    <source>
        <dbReference type="Proteomes" id="UP001398556"/>
    </source>
</evidence>
<evidence type="ECO:0000256" key="4">
    <source>
        <dbReference type="PROSITE-ProRule" id="PRU00433"/>
    </source>
</evidence>
<gene>
    <name evidence="6" type="ORF">AAEO59_04615</name>
</gene>
<dbReference type="Pfam" id="PF00034">
    <property type="entry name" value="Cytochrom_C"/>
    <property type="match status" value="1"/>
</dbReference>
<dbReference type="Gene3D" id="1.10.760.10">
    <property type="entry name" value="Cytochrome c-like domain"/>
    <property type="match status" value="1"/>
</dbReference>
<dbReference type="InterPro" id="IPR036909">
    <property type="entry name" value="Cyt_c-like_dom_sf"/>
</dbReference>
<accession>A0ABU9HKN0</accession>
<evidence type="ECO:0000256" key="1">
    <source>
        <dbReference type="ARBA" id="ARBA00022617"/>
    </source>
</evidence>
<comment type="caution">
    <text evidence="6">The sequence shown here is derived from an EMBL/GenBank/DDBJ whole genome shotgun (WGS) entry which is preliminary data.</text>
</comment>
<feature type="domain" description="Cytochrome c" evidence="5">
    <location>
        <begin position="49"/>
        <end position="137"/>
    </location>
</feature>
<keyword evidence="2 4" id="KW-0479">Metal-binding</keyword>
<proteinExistence type="predicted"/>
<protein>
    <submittedName>
        <fullName evidence="6">Cytochrome c</fullName>
    </submittedName>
</protein>
<dbReference type="Proteomes" id="UP001398556">
    <property type="component" value="Unassembled WGS sequence"/>
</dbReference>
<organism evidence="6 7">
    <name type="scientific">Flavobacterium flavipallidum</name>
    <dbReference type="NCBI Taxonomy" id="3139140"/>
    <lineage>
        <taxon>Bacteria</taxon>
        <taxon>Pseudomonadati</taxon>
        <taxon>Bacteroidota</taxon>
        <taxon>Flavobacteriia</taxon>
        <taxon>Flavobacteriales</taxon>
        <taxon>Flavobacteriaceae</taxon>
        <taxon>Flavobacterium</taxon>
    </lineage>
</organism>
<dbReference type="EMBL" id="JBBYHU010000006">
    <property type="protein sequence ID" value="MEL1240323.1"/>
    <property type="molecule type" value="Genomic_DNA"/>
</dbReference>
<evidence type="ECO:0000256" key="2">
    <source>
        <dbReference type="ARBA" id="ARBA00022723"/>
    </source>
</evidence>
<reference evidence="6 7" key="1">
    <citation type="submission" date="2024-04" db="EMBL/GenBank/DDBJ databases">
        <title>Flavobacterium sp. DGU99 16S ribosomal RNA gene Genome sequencing and assembly.</title>
        <authorList>
            <person name="Park S."/>
        </authorList>
    </citation>
    <scope>NUCLEOTIDE SEQUENCE [LARGE SCALE GENOMIC DNA]</scope>
    <source>
        <strain evidence="6 7">DGU99</strain>
    </source>
</reference>
<keyword evidence="3 4" id="KW-0408">Iron</keyword>
<name>A0ABU9HKN0_9FLAO</name>
<dbReference type="InterPro" id="IPR051459">
    <property type="entry name" value="Cytochrome_c-type_DH"/>
</dbReference>
<dbReference type="PANTHER" id="PTHR35008:SF8">
    <property type="entry name" value="ALCOHOL DEHYDROGENASE CYTOCHROME C SUBUNIT"/>
    <property type="match status" value="1"/>
</dbReference>
<dbReference type="PROSITE" id="PS51007">
    <property type="entry name" value="CYTC"/>
    <property type="match status" value="1"/>
</dbReference>
<keyword evidence="1 4" id="KW-0349">Heme</keyword>
<keyword evidence="7" id="KW-1185">Reference proteome</keyword>
<dbReference type="InterPro" id="IPR009056">
    <property type="entry name" value="Cyt_c-like_dom"/>
</dbReference>
<evidence type="ECO:0000313" key="6">
    <source>
        <dbReference type="EMBL" id="MEL1240323.1"/>
    </source>
</evidence>